<dbReference type="EMBL" id="LR796787">
    <property type="protein sequence ID" value="CAB4166108.1"/>
    <property type="molecule type" value="Genomic_DNA"/>
</dbReference>
<proteinExistence type="predicted"/>
<protein>
    <submittedName>
        <fullName evidence="1">Uncharacterized protein</fullName>
    </submittedName>
</protein>
<name>A0A6J5PA81_9CAUD</name>
<reference evidence="1" key="1">
    <citation type="submission" date="2020-04" db="EMBL/GenBank/DDBJ databases">
        <authorList>
            <person name="Chiriac C."/>
            <person name="Salcher M."/>
            <person name="Ghai R."/>
            <person name="Kavagutti S V."/>
        </authorList>
    </citation>
    <scope>NUCLEOTIDE SEQUENCE</scope>
</reference>
<accession>A0A6J5PA81</accession>
<evidence type="ECO:0000313" key="1">
    <source>
        <dbReference type="EMBL" id="CAB4166108.1"/>
    </source>
</evidence>
<sequence>MTDKLREAAQQALTTIEAAIITLESANEQGKITDTIWVSEFETLFDFLGSEADALRAALCSEVAAGRDAEAIDEAILARGKK</sequence>
<organism evidence="1">
    <name type="scientific">uncultured Caudovirales phage</name>
    <dbReference type="NCBI Taxonomy" id="2100421"/>
    <lineage>
        <taxon>Viruses</taxon>
        <taxon>Duplodnaviria</taxon>
        <taxon>Heunggongvirae</taxon>
        <taxon>Uroviricota</taxon>
        <taxon>Caudoviricetes</taxon>
        <taxon>Peduoviridae</taxon>
        <taxon>Maltschvirus</taxon>
        <taxon>Maltschvirus maltsch</taxon>
    </lineage>
</organism>
<gene>
    <name evidence="1" type="ORF">UFOVP835_16</name>
</gene>